<reference evidence="6" key="2">
    <citation type="submission" date="2023-06" db="EMBL/GenBank/DDBJ databases">
        <authorList>
            <consortium name="Lawrence Berkeley National Laboratory"/>
            <person name="Haridas S."/>
            <person name="Hensen N."/>
            <person name="Bonometti L."/>
            <person name="Westerberg I."/>
            <person name="Brannstrom I.O."/>
            <person name="Guillou S."/>
            <person name="Cros-Aarteil S."/>
            <person name="Calhoun S."/>
            <person name="Kuo A."/>
            <person name="Mondo S."/>
            <person name="Pangilinan J."/>
            <person name="Riley R."/>
            <person name="Labutti K."/>
            <person name="Andreopoulos B."/>
            <person name="Lipzen A."/>
            <person name="Chen C."/>
            <person name="Yanf M."/>
            <person name="Daum C."/>
            <person name="Ng V."/>
            <person name="Clum A."/>
            <person name="Steindorff A."/>
            <person name="Ohm R."/>
            <person name="Martin F."/>
            <person name="Silar P."/>
            <person name="Natvig D."/>
            <person name="Lalanne C."/>
            <person name="Gautier V."/>
            <person name="Ament-Velasquez S.L."/>
            <person name="Kruys A."/>
            <person name="Hutchinson M.I."/>
            <person name="Powell A.J."/>
            <person name="Barry K."/>
            <person name="Miller A.N."/>
            <person name="Grigoriev I.V."/>
            <person name="Debuchy R."/>
            <person name="Gladieux P."/>
            <person name="Thoren M.H."/>
            <person name="Johannesson H."/>
        </authorList>
    </citation>
    <scope>NUCLEOTIDE SEQUENCE</scope>
    <source>
        <strain evidence="6">CBS 314.62</strain>
    </source>
</reference>
<reference evidence="6" key="1">
    <citation type="journal article" date="2023" name="Mol. Phylogenet. Evol.">
        <title>Genome-scale phylogeny and comparative genomics of the fungal order Sordariales.</title>
        <authorList>
            <person name="Hensen N."/>
            <person name="Bonometti L."/>
            <person name="Westerberg I."/>
            <person name="Brannstrom I.O."/>
            <person name="Guillou S."/>
            <person name="Cros-Aarteil S."/>
            <person name="Calhoun S."/>
            <person name="Haridas S."/>
            <person name="Kuo A."/>
            <person name="Mondo S."/>
            <person name="Pangilinan J."/>
            <person name="Riley R."/>
            <person name="LaButti K."/>
            <person name="Andreopoulos B."/>
            <person name="Lipzen A."/>
            <person name="Chen C."/>
            <person name="Yan M."/>
            <person name="Daum C."/>
            <person name="Ng V."/>
            <person name="Clum A."/>
            <person name="Steindorff A."/>
            <person name="Ohm R.A."/>
            <person name="Martin F."/>
            <person name="Silar P."/>
            <person name="Natvig D.O."/>
            <person name="Lalanne C."/>
            <person name="Gautier V."/>
            <person name="Ament-Velasquez S.L."/>
            <person name="Kruys A."/>
            <person name="Hutchinson M.I."/>
            <person name="Powell A.J."/>
            <person name="Barry K."/>
            <person name="Miller A.N."/>
            <person name="Grigoriev I.V."/>
            <person name="Debuchy R."/>
            <person name="Gladieux P."/>
            <person name="Hiltunen Thoren M."/>
            <person name="Johannesson H."/>
        </authorList>
    </citation>
    <scope>NUCLEOTIDE SEQUENCE</scope>
    <source>
        <strain evidence="6">CBS 314.62</strain>
    </source>
</reference>
<feature type="non-terminal residue" evidence="6">
    <location>
        <position position="1"/>
    </location>
</feature>
<evidence type="ECO:0000256" key="2">
    <source>
        <dbReference type="ARBA" id="ARBA00022771"/>
    </source>
</evidence>
<keyword evidence="1" id="KW-0479">Metal-binding</keyword>
<name>A0AAE0X2J4_9PEZI</name>
<gene>
    <name evidence="6" type="ORF">B0T22DRAFT_348194</name>
</gene>
<dbReference type="SMART" id="SM00647">
    <property type="entry name" value="IBR"/>
    <property type="match status" value="1"/>
</dbReference>
<keyword evidence="3" id="KW-0833">Ubl conjugation pathway</keyword>
<dbReference type="CDD" id="cd20335">
    <property type="entry name" value="BRcat_RBR"/>
    <property type="match status" value="1"/>
</dbReference>
<dbReference type="SUPFAM" id="SSF57850">
    <property type="entry name" value="RING/U-box"/>
    <property type="match status" value="1"/>
</dbReference>
<keyword evidence="2" id="KW-0863">Zinc-finger</keyword>
<feature type="domain" description="IBR" evidence="5">
    <location>
        <begin position="37"/>
        <end position="96"/>
    </location>
</feature>
<dbReference type="PANTHER" id="PTHR11685">
    <property type="entry name" value="RBR FAMILY RING FINGER AND IBR DOMAIN-CONTAINING"/>
    <property type="match status" value="1"/>
</dbReference>
<proteinExistence type="predicted"/>
<feature type="non-terminal residue" evidence="6">
    <location>
        <position position="125"/>
    </location>
</feature>
<sequence length="125" mass="14319">QFTLAITDDSMFPPRCLCRQEIPLETCRSFLTPELVAQFEDKLIEHEMLDKTYCHEPACSKFVPPQSTHGDVATCVQCHAETCTRCKRGSHQGTDCPNNPEVQQVNLLAVQEGWKRCYRCRPFVE</sequence>
<evidence type="ECO:0000313" key="6">
    <source>
        <dbReference type="EMBL" id="KAK3683312.1"/>
    </source>
</evidence>
<dbReference type="Pfam" id="PF01485">
    <property type="entry name" value="IBR"/>
    <property type="match status" value="1"/>
</dbReference>
<dbReference type="InterPro" id="IPR031127">
    <property type="entry name" value="E3_UB_ligase_RBR"/>
</dbReference>
<protein>
    <recommendedName>
        <fullName evidence="5">IBR domain-containing protein</fullName>
    </recommendedName>
</protein>
<comment type="caution">
    <text evidence="6">The sequence shown here is derived from an EMBL/GenBank/DDBJ whole genome shotgun (WGS) entry which is preliminary data.</text>
</comment>
<keyword evidence="4" id="KW-0862">Zinc</keyword>
<keyword evidence="7" id="KW-1185">Reference proteome</keyword>
<dbReference type="GO" id="GO:0004842">
    <property type="term" value="F:ubiquitin-protein transferase activity"/>
    <property type="evidence" value="ECO:0007669"/>
    <property type="project" value="InterPro"/>
</dbReference>
<evidence type="ECO:0000313" key="7">
    <source>
        <dbReference type="Proteomes" id="UP001270362"/>
    </source>
</evidence>
<evidence type="ECO:0000256" key="3">
    <source>
        <dbReference type="ARBA" id="ARBA00022786"/>
    </source>
</evidence>
<dbReference type="GO" id="GO:0008270">
    <property type="term" value="F:zinc ion binding"/>
    <property type="evidence" value="ECO:0007669"/>
    <property type="project" value="UniProtKB-KW"/>
</dbReference>
<organism evidence="6 7">
    <name type="scientific">Podospora appendiculata</name>
    <dbReference type="NCBI Taxonomy" id="314037"/>
    <lineage>
        <taxon>Eukaryota</taxon>
        <taxon>Fungi</taxon>
        <taxon>Dikarya</taxon>
        <taxon>Ascomycota</taxon>
        <taxon>Pezizomycotina</taxon>
        <taxon>Sordariomycetes</taxon>
        <taxon>Sordariomycetidae</taxon>
        <taxon>Sordariales</taxon>
        <taxon>Podosporaceae</taxon>
        <taxon>Podospora</taxon>
    </lineage>
</organism>
<dbReference type="InterPro" id="IPR002867">
    <property type="entry name" value="IBR_dom"/>
</dbReference>
<dbReference type="GO" id="GO:0016567">
    <property type="term" value="P:protein ubiquitination"/>
    <property type="evidence" value="ECO:0007669"/>
    <property type="project" value="InterPro"/>
</dbReference>
<accession>A0AAE0X2J4</accession>
<dbReference type="Proteomes" id="UP001270362">
    <property type="component" value="Unassembled WGS sequence"/>
</dbReference>
<dbReference type="EMBL" id="JAULSO010000004">
    <property type="protein sequence ID" value="KAK3683312.1"/>
    <property type="molecule type" value="Genomic_DNA"/>
</dbReference>
<evidence type="ECO:0000256" key="1">
    <source>
        <dbReference type="ARBA" id="ARBA00022723"/>
    </source>
</evidence>
<dbReference type="AlphaFoldDB" id="A0AAE0X2J4"/>
<evidence type="ECO:0000256" key="4">
    <source>
        <dbReference type="ARBA" id="ARBA00022833"/>
    </source>
</evidence>
<evidence type="ECO:0000259" key="5">
    <source>
        <dbReference type="SMART" id="SM00647"/>
    </source>
</evidence>